<dbReference type="AlphaFoldDB" id="A0A0L0BNU4"/>
<proteinExistence type="predicted"/>
<keyword evidence="2" id="KW-1185">Reference proteome</keyword>
<dbReference type="Proteomes" id="UP000037069">
    <property type="component" value="Unassembled WGS sequence"/>
</dbReference>
<sequence length="145" mass="16142">MLRLLKNTSVLKNSARVLANNVAAANFASMPEPKTNPEILYTGKSGNFDFKVKKRSNLFLAFSKLYLQPRKNCIKNWSSKRAFKCGCCSIQVLRICKSSGILRRIKLSSKDFTLLSTSNLRNEPPKPYILSKSIGLPGLNCSSVP</sequence>
<gene>
    <name evidence="1" type="ORF">FF38_09815</name>
</gene>
<name>A0A0L0BNU4_LUCCU</name>
<dbReference type="EMBL" id="JRES01001589">
    <property type="protein sequence ID" value="KNC21638.1"/>
    <property type="molecule type" value="Genomic_DNA"/>
</dbReference>
<evidence type="ECO:0000313" key="2">
    <source>
        <dbReference type="Proteomes" id="UP000037069"/>
    </source>
</evidence>
<protein>
    <submittedName>
        <fullName evidence="1">Uncharacterized protein</fullName>
    </submittedName>
</protein>
<comment type="caution">
    <text evidence="1">The sequence shown here is derived from an EMBL/GenBank/DDBJ whole genome shotgun (WGS) entry which is preliminary data.</text>
</comment>
<organism evidence="1 2">
    <name type="scientific">Lucilia cuprina</name>
    <name type="common">Green bottle fly</name>
    <name type="synonym">Australian sheep blowfly</name>
    <dbReference type="NCBI Taxonomy" id="7375"/>
    <lineage>
        <taxon>Eukaryota</taxon>
        <taxon>Metazoa</taxon>
        <taxon>Ecdysozoa</taxon>
        <taxon>Arthropoda</taxon>
        <taxon>Hexapoda</taxon>
        <taxon>Insecta</taxon>
        <taxon>Pterygota</taxon>
        <taxon>Neoptera</taxon>
        <taxon>Endopterygota</taxon>
        <taxon>Diptera</taxon>
        <taxon>Brachycera</taxon>
        <taxon>Muscomorpha</taxon>
        <taxon>Oestroidea</taxon>
        <taxon>Calliphoridae</taxon>
        <taxon>Luciliinae</taxon>
        <taxon>Lucilia</taxon>
    </lineage>
</organism>
<accession>A0A0L0BNU4</accession>
<evidence type="ECO:0000313" key="1">
    <source>
        <dbReference type="EMBL" id="KNC21638.1"/>
    </source>
</evidence>
<reference evidence="1 2" key="1">
    <citation type="journal article" date="2015" name="Nat. Commun.">
        <title>Lucilia cuprina genome unlocks parasitic fly biology to underpin future interventions.</title>
        <authorList>
            <person name="Anstead C.A."/>
            <person name="Korhonen P.K."/>
            <person name="Young N.D."/>
            <person name="Hall R.S."/>
            <person name="Jex A.R."/>
            <person name="Murali S.C."/>
            <person name="Hughes D.S."/>
            <person name="Lee S.F."/>
            <person name="Perry T."/>
            <person name="Stroehlein A.J."/>
            <person name="Ansell B.R."/>
            <person name="Breugelmans B."/>
            <person name="Hofmann A."/>
            <person name="Qu J."/>
            <person name="Dugan S."/>
            <person name="Lee S.L."/>
            <person name="Chao H."/>
            <person name="Dinh H."/>
            <person name="Han Y."/>
            <person name="Doddapaneni H.V."/>
            <person name="Worley K.C."/>
            <person name="Muzny D.M."/>
            <person name="Ioannidis P."/>
            <person name="Waterhouse R.M."/>
            <person name="Zdobnov E.M."/>
            <person name="James P.J."/>
            <person name="Bagnall N.H."/>
            <person name="Kotze A.C."/>
            <person name="Gibbs R.A."/>
            <person name="Richards S."/>
            <person name="Batterham P."/>
            <person name="Gasser R.B."/>
        </authorList>
    </citation>
    <scope>NUCLEOTIDE SEQUENCE [LARGE SCALE GENOMIC DNA]</scope>
    <source>
        <strain evidence="1 2">LS</strain>
        <tissue evidence="1">Full body</tissue>
    </source>
</reference>
<dbReference type="STRING" id="7375.A0A0L0BNU4"/>